<dbReference type="EMBL" id="JBEDNQ010000002">
    <property type="protein sequence ID" value="MEQ3549896.1"/>
    <property type="molecule type" value="Genomic_DNA"/>
</dbReference>
<name>A0ABV1K5Z7_9PSEU</name>
<evidence type="ECO:0000313" key="6">
    <source>
        <dbReference type="Proteomes" id="UP001494902"/>
    </source>
</evidence>
<dbReference type="Gene3D" id="1.10.357.10">
    <property type="entry name" value="Tetracycline Repressor, domain 2"/>
    <property type="match status" value="1"/>
</dbReference>
<organism evidence="5 6">
    <name type="scientific">Pseudonocardia nematodicida</name>
    <dbReference type="NCBI Taxonomy" id="1206997"/>
    <lineage>
        <taxon>Bacteria</taxon>
        <taxon>Bacillati</taxon>
        <taxon>Actinomycetota</taxon>
        <taxon>Actinomycetes</taxon>
        <taxon>Pseudonocardiales</taxon>
        <taxon>Pseudonocardiaceae</taxon>
        <taxon>Pseudonocardia</taxon>
    </lineage>
</organism>
<dbReference type="PROSITE" id="PS50977">
    <property type="entry name" value="HTH_TETR_2"/>
    <property type="match status" value="1"/>
</dbReference>
<protein>
    <submittedName>
        <fullName evidence="5">TetR family transcriptional regulator</fullName>
    </submittedName>
</protein>
<comment type="caution">
    <text evidence="5">The sequence shown here is derived from an EMBL/GenBank/DDBJ whole genome shotgun (WGS) entry which is preliminary data.</text>
</comment>
<dbReference type="Pfam" id="PF00440">
    <property type="entry name" value="TetR_N"/>
    <property type="match status" value="1"/>
</dbReference>
<keyword evidence="6" id="KW-1185">Reference proteome</keyword>
<evidence type="ECO:0000259" key="4">
    <source>
        <dbReference type="PROSITE" id="PS50977"/>
    </source>
</evidence>
<dbReference type="Proteomes" id="UP001494902">
    <property type="component" value="Unassembled WGS sequence"/>
</dbReference>
<evidence type="ECO:0000256" key="3">
    <source>
        <dbReference type="SAM" id="MobiDB-lite"/>
    </source>
</evidence>
<proteinExistence type="predicted"/>
<dbReference type="InterPro" id="IPR001647">
    <property type="entry name" value="HTH_TetR"/>
</dbReference>
<feature type="compositionally biased region" description="Polar residues" evidence="3">
    <location>
        <begin position="215"/>
        <end position="229"/>
    </location>
</feature>
<dbReference type="SUPFAM" id="SSF48498">
    <property type="entry name" value="Tetracyclin repressor-like, C-terminal domain"/>
    <property type="match status" value="1"/>
</dbReference>
<sequence>MPRPASPLIRYDAVIATSLHIIDTEGLDAFSLPRLARALNVRAPSLYHHFADKADILRGVARAVVAETPMPDSAGVPNWIEWFVALSLNFRVAVLRHRNAAPLLLQFMPRDILIRTYEQSARFLAEVGVPRERRVLVLDGLDKLALSAAITEASREPGESRELFGTADPATEPTLADAVACNHRSPEEIFADTVRSFLRGAVPEVPDDVPAPRQTPGQTVADLSSPAAS</sequence>
<dbReference type="RefSeq" id="WP_349296990.1">
    <property type="nucleotide sequence ID" value="NZ_JBEDNQ010000002.1"/>
</dbReference>
<gene>
    <name evidence="5" type="ORF">WIS52_05390</name>
</gene>
<evidence type="ECO:0000256" key="1">
    <source>
        <dbReference type="ARBA" id="ARBA00023125"/>
    </source>
</evidence>
<keyword evidence="1 2" id="KW-0238">DNA-binding</keyword>
<accession>A0ABV1K5Z7</accession>
<feature type="DNA-binding region" description="H-T-H motif" evidence="2">
    <location>
        <begin position="31"/>
        <end position="50"/>
    </location>
</feature>
<feature type="region of interest" description="Disordered" evidence="3">
    <location>
        <begin position="203"/>
        <end position="229"/>
    </location>
</feature>
<dbReference type="InterPro" id="IPR009057">
    <property type="entry name" value="Homeodomain-like_sf"/>
</dbReference>
<feature type="domain" description="HTH tetR-type" evidence="4">
    <location>
        <begin position="8"/>
        <end position="68"/>
    </location>
</feature>
<dbReference type="InterPro" id="IPR036271">
    <property type="entry name" value="Tet_transcr_reg_TetR-rel_C_sf"/>
</dbReference>
<evidence type="ECO:0000313" key="5">
    <source>
        <dbReference type="EMBL" id="MEQ3549896.1"/>
    </source>
</evidence>
<reference evidence="5 6" key="1">
    <citation type="submission" date="2024-03" db="EMBL/GenBank/DDBJ databases">
        <title>Draft genome sequence of Pseudonocardia nematodicida JCM 31783.</title>
        <authorList>
            <person name="Butdee W."/>
            <person name="Duangmal K."/>
        </authorList>
    </citation>
    <scope>NUCLEOTIDE SEQUENCE [LARGE SCALE GENOMIC DNA]</scope>
    <source>
        <strain evidence="5 6">JCM 31783</strain>
    </source>
</reference>
<dbReference type="SUPFAM" id="SSF46689">
    <property type="entry name" value="Homeodomain-like"/>
    <property type="match status" value="1"/>
</dbReference>
<evidence type="ECO:0000256" key="2">
    <source>
        <dbReference type="PROSITE-ProRule" id="PRU00335"/>
    </source>
</evidence>